<evidence type="ECO:0000256" key="1">
    <source>
        <dbReference type="ARBA" id="ARBA00022679"/>
    </source>
</evidence>
<dbReference type="CDD" id="cd04301">
    <property type="entry name" value="NAT_SF"/>
    <property type="match status" value="1"/>
</dbReference>
<reference evidence="4 5" key="1">
    <citation type="submission" date="2018-03" db="EMBL/GenBank/DDBJ databases">
        <title>Genomic Encyclopedia of Archaeal and Bacterial Type Strains, Phase II (KMG-II): from individual species to whole genera.</title>
        <authorList>
            <person name="Goeker M."/>
        </authorList>
    </citation>
    <scope>NUCLEOTIDE SEQUENCE [LARGE SCALE GENOMIC DNA]</scope>
    <source>
        <strain evidence="4 5">ATCC BAA-1496</strain>
    </source>
</reference>
<dbReference type="InterPro" id="IPR000182">
    <property type="entry name" value="GNAT_dom"/>
</dbReference>
<evidence type="ECO:0000259" key="3">
    <source>
        <dbReference type="PROSITE" id="PS51186"/>
    </source>
</evidence>
<keyword evidence="1 4" id="KW-0808">Transferase</keyword>
<dbReference type="GO" id="GO:0016747">
    <property type="term" value="F:acyltransferase activity, transferring groups other than amino-acyl groups"/>
    <property type="evidence" value="ECO:0007669"/>
    <property type="project" value="InterPro"/>
</dbReference>
<dbReference type="PROSITE" id="PS51186">
    <property type="entry name" value="GNAT"/>
    <property type="match status" value="2"/>
</dbReference>
<name>A0A2T0V0G6_9MICO</name>
<keyword evidence="2" id="KW-0012">Acyltransferase</keyword>
<protein>
    <submittedName>
        <fullName evidence="4">Acetyltransferase (GNAT) family protein</fullName>
    </submittedName>
</protein>
<dbReference type="Pfam" id="PF00583">
    <property type="entry name" value="Acetyltransf_1"/>
    <property type="match status" value="1"/>
</dbReference>
<dbReference type="SUPFAM" id="SSF55729">
    <property type="entry name" value="Acyl-CoA N-acyltransferases (Nat)"/>
    <property type="match status" value="2"/>
</dbReference>
<organism evidence="4 5">
    <name type="scientific">Knoellia remsis</name>
    <dbReference type="NCBI Taxonomy" id="407159"/>
    <lineage>
        <taxon>Bacteria</taxon>
        <taxon>Bacillati</taxon>
        <taxon>Actinomycetota</taxon>
        <taxon>Actinomycetes</taxon>
        <taxon>Micrococcales</taxon>
        <taxon>Intrasporangiaceae</taxon>
        <taxon>Knoellia</taxon>
    </lineage>
</organism>
<gene>
    <name evidence="4" type="ORF">BCF74_10171</name>
</gene>
<dbReference type="InterPro" id="IPR050832">
    <property type="entry name" value="Bact_Acetyltransf"/>
</dbReference>
<dbReference type="AlphaFoldDB" id="A0A2T0V0G6"/>
<evidence type="ECO:0000313" key="5">
    <source>
        <dbReference type="Proteomes" id="UP000237822"/>
    </source>
</evidence>
<evidence type="ECO:0000256" key="2">
    <source>
        <dbReference type="ARBA" id="ARBA00023315"/>
    </source>
</evidence>
<sequence>MAQTDDAAVEFFDAARKHWDERGFGFWVALDRESGELVGVGGVKDIDGAFLNLYYRLAFDRLGQGLGTEIARAAAAHALEFLPELPVRALVKEVNVPSVRTALRAGFQAVGAKVLRDDLPDEAPSIVFEAPRVEAATAFDAATREQVLDLWVRTNDAGGAVGFTPGAPRGDVDAALARHEEAMAEGASTAVLLRSAVDGRVIGMALVTPAPTPLMPHVATVWRVMTDPDARGRNLGRLLMAGVHRVSRKLGLEILTLNVRSGTGTTRFYEACGYEVTGRVLGAIRVAPGDDRDDIWMARRLDGRVLTPDVRD</sequence>
<feature type="domain" description="N-acetyltransferase" evidence="3">
    <location>
        <begin position="1"/>
        <end position="133"/>
    </location>
</feature>
<accession>A0A2T0V0G6</accession>
<dbReference type="Pfam" id="PF13302">
    <property type="entry name" value="Acetyltransf_3"/>
    <property type="match status" value="1"/>
</dbReference>
<keyword evidence="5" id="KW-1185">Reference proteome</keyword>
<dbReference type="PANTHER" id="PTHR43877">
    <property type="entry name" value="AMINOALKYLPHOSPHONATE N-ACETYLTRANSFERASE-RELATED-RELATED"/>
    <property type="match status" value="1"/>
</dbReference>
<evidence type="ECO:0000313" key="4">
    <source>
        <dbReference type="EMBL" id="PRY63673.1"/>
    </source>
</evidence>
<feature type="domain" description="N-acetyltransferase" evidence="3">
    <location>
        <begin position="131"/>
        <end position="302"/>
    </location>
</feature>
<dbReference type="Gene3D" id="3.40.630.30">
    <property type="match status" value="2"/>
</dbReference>
<dbReference type="InterPro" id="IPR016181">
    <property type="entry name" value="Acyl_CoA_acyltransferase"/>
</dbReference>
<dbReference type="EMBL" id="PVTI01000001">
    <property type="protein sequence ID" value="PRY63673.1"/>
    <property type="molecule type" value="Genomic_DNA"/>
</dbReference>
<proteinExistence type="predicted"/>
<comment type="caution">
    <text evidence="4">The sequence shown here is derived from an EMBL/GenBank/DDBJ whole genome shotgun (WGS) entry which is preliminary data.</text>
</comment>
<dbReference type="Proteomes" id="UP000237822">
    <property type="component" value="Unassembled WGS sequence"/>
</dbReference>